<dbReference type="GO" id="GO:0003677">
    <property type="term" value="F:DNA binding"/>
    <property type="evidence" value="ECO:0007669"/>
    <property type="project" value="UniProtKB-KW"/>
</dbReference>
<dbReference type="InterPro" id="IPR050808">
    <property type="entry name" value="Phage_Integrase"/>
</dbReference>
<dbReference type="EMBL" id="LAXJ01000019">
    <property type="protein sequence ID" value="KRS11514.1"/>
    <property type="molecule type" value="Genomic_DNA"/>
</dbReference>
<evidence type="ECO:0000256" key="4">
    <source>
        <dbReference type="ARBA" id="ARBA00023172"/>
    </source>
</evidence>
<dbReference type="PANTHER" id="PTHR30629:SF2">
    <property type="entry name" value="PROPHAGE INTEGRASE INTS-RELATED"/>
    <property type="match status" value="1"/>
</dbReference>
<reference evidence="6 7" key="1">
    <citation type="submission" date="2015-04" db="EMBL/GenBank/DDBJ databases">
        <title>The draft genome sequence of Roseovarius sp.R12b.</title>
        <authorList>
            <person name="Li G."/>
            <person name="Lai Q."/>
            <person name="Shao Z."/>
            <person name="Yan P."/>
        </authorList>
    </citation>
    <scope>NUCLEOTIDE SEQUENCE [LARGE SCALE GENOMIC DNA]</scope>
    <source>
        <strain evidence="6 7">R12B</strain>
    </source>
</reference>
<comment type="similarity">
    <text evidence="1">Belongs to the 'phage' integrase family.</text>
</comment>
<feature type="domain" description="Tyr recombinase" evidence="5">
    <location>
        <begin position="203"/>
        <end position="386"/>
    </location>
</feature>
<dbReference type="Proteomes" id="UP000051295">
    <property type="component" value="Unassembled WGS sequence"/>
</dbReference>
<dbReference type="InterPro" id="IPR038488">
    <property type="entry name" value="Integrase_DNA-bd_sf"/>
</dbReference>
<gene>
    <name evidence="6" type="ORF">XM53_16375</name>
</gene>
<dbReference type="Pfam" id="PF00589">
    <property type="entry name" value="Phage_integrase"/>
    <property type="match status" value="1"/>
</dbReference>
<evidence type="ECO:0000256" key="3">
    <source>
        <dbReference type="ARBA" id="ARBA00023125"/>
    </source>
</evidence>
<dbReference type="SUPFAM" id="SSF56349">
    <property type="entry name" value="DNA breaking-rejoining enzymes"/>
    <property type="match status" value="1"/>
</dbReference>
<dbReference type="STRING" id="1641875.XM53_16375"/>
<dbReference type="PATRIC" id="fig|1641875.4.peg.1092"/>
<dbReference type="InterPro" id="IPR013762">
    <property type="entry name" value="Integrase-like_cat_sf"/>
</dbReference>
<dbReference type="Pfam" id="PF13356">
    <property type="entry name" value="Arm-DNA-bind_3"/>
    <property type="match status" value="1"/>
</dbReference>
<evidence type="ECO:0000259" key="5">
    <source>
        <dbReference type="PROSITE" id="PS51898"/>
    </source>
</evidence>
<dbReference type="GO" id="GO:0015074">
    <property type="term" value="P:DNA integration"/>
    <property type="evidence" value="ECO:0007669"/>
    <property type="project" value="UniProtKB-KW"/>
</dbReference>
<name>A0A0T5NRI8_9RHOB</name>
<dbReference type="Gene3D" id="3.30.160.390">
    <property type="entry name" value="Integrase, DNA-binding domain"/>
    <property type="match status" value="1"/>
</dbReference>
<dbReference type="PROSITE" id="PS51898">
    <property type="entry name" value="TYR_RECOMBINASE"/>
    <property type="match status" value="1"/>
</dbReference>
<evidence type="ECO:0000256" key="1">
    <source>
        <dbReference type="ARBA" id="ARBA00008857"/>
    </source>
</evidence>
<dbReference type="Gene3D" id="1.10.443.10">
    <property type="entry name" value="Intergrase catalytic core"/>
    <property type="match status" value="1"/>
</dbReference>
<dbReference type="InterPro" id="IPR053876">
    <property type="entry name" value="Phage_int_M"/>
</dbReference>
<dbReference type="InterPro" id="IPR025166">
    <property type="entry name" value="Integrase_DNA_bind_dom"/>
</dbReference>
<evidence type="ECO:0000256" key="2">
    <source>
        <dbReference type="ARBA" id="ARBA00022908"/>
    </source>
</evidence>
<keyword evidence="3" id="KW-0238">DNA-binding</keyword>
<dbReference type="Gene3D" id="1.10.150.130">
    <property type="match status" value="1"/>
</dbReference>
<dbReference type="OrthoDB" id="9795573at2"/>
<evidence type="ECO:0000313" key="7">
    <source>
        <dbReference type="Proteomes" id="UP000051295"/>
    </source>
</evidence>
<keyword evidence="4" id="KW-0233">DNA recombination</keyword>
<protein>
    <submittedName>
        <fullName evidence="6">Integrase</fullName>
    </submittedName>
</protein>
<keyword evidence="2" id="KW-0229">DNA integration</keyword>
<dbReference type="Pfam" id="PF22022">
    <property type="entry name" value="Phage_int_M"/>
    <property type="match status" value="1"/>
</dbReference>
<evidence type="ECO:0000313" key="6">
    <source>
        <dbReference type="EMBL" id="KRS11514.1"/>
    </source>
</evidence>
<dbReference type="GO" id="GO:0006310">
    <property type="term" value="P:DNA recombination"/>
    <property type="evidence" value="ECO:0007669"/>
    <property type="project" value="UniProtKB-KW"/>
</dbReference>
<keyword evidence="7" id="KW-1185">Reference proteome</keyword>
<comment type="caution">
    <text evidence="6">The sequence shown here is derived from an EMBL/GenBank/DDBJ whole genome shotgun (WGS) entry which is preliminary data.</text>
</comment>
<sequence length="398" mass="45766">MPLTDTAIRNLDPREKPFKISDSQGLFLLVNPNGSRLWRFKYRFNGREKLLALGKYPLVGLKLAREKRDEAKLLLIDGYDPSAERRKRRREEFLNEGISFSDLAAEYVEKLQREGRAGQTMRKLAWMISLAEPRLGDLEVKQIEAQDVLACLRVVESEGKFETATRLRSTIGSILRYGIATGRLTADPTAALKGALARPQKRHRSALVDKEAFGELLAKIDDYTGEPKTAIALQLLALVAPRPGELRLAAWDEFDLEERVWRVPADRTKMRRPHRVPLPRQAVERLRELERFRTKSGLLFPSTRNWRKAISENTLNLALRRLGYDREQMTAHGFRASFSTIANESGKWNPDAIERALGHVEGNDVRRAYARGEHWDERVEMAQWWADQLDQFRERAQG</sequence>
<dbReference type="InterPro" id="IPR011010">
    <property type="entry name" value="DNA_brk_join_enz"/>
</dbReference>
<dbReference type="AlphaFoldDB" id="A0A0T5NRI8"/>
<dbReference type="InterPro" id="IPR010998">
    <property type="entry name" value="Integrase_recombinase_N"/>
</dbReference>
<dbReference type="InterPro" id="IPR002104">
    <property type="entry name" value="Integrase_catalytic"/>
</dbReference>
<organism evidence="6 7">
    <name type="scientific">Roseovarius atlanticus</name>
    <dbReference type="NCBI Taxonomy" id="1641875"/>
    <lineage>
        <taxon>Bacteria</taxon>
        <taxon>Pseudomonadati</taxon>
        <taxon>Pseudomonadota</taxon>
        <taxon>Alphaproteobacteria</taxon>
        <taxon>Rhodobacterales</taxon>
        <taxon>Roseobacteraceae</taxon>
        <taxon>Roseovarius</taxon>
    </lineage>
</organism>
<dbReference type="RefSeq" id="WP_057795310.1">
    <property type="nucleotide sequence ID" value="NZ_LAXJ01000019.1"/>
</dbReference>
<dbReference type="CDD" id="cd00801">
    <property type="entry name" value="INT_P4_C"/>
    <property type="match status" value="1"/>
</dbReference>
<dbReference type="PANTHER" id="PTHR30629">
    <property type="entry name" value="PROPHAGE INTEGRASE"/>
    <property type="match status" value="1"/>
</dbReference>
<accession>A0A0T5NRI8</accession>
<proteinExistence type="inferred from homology"/>